<evidence type="ECO:0000256" key="1">
    <source>
        <dbReference type="ARBA" id="ARBA00000085"/>
    </source>
</evidence>
<dbReference type="InterPro" id="IPR005467">
    <property type="entry name" value="His_kinase_dom"/>
</dbReference>
<dbReference type="Pfam" id="PF00512">
    <property type="entry name" value="HisKA"/>
    <property type="match status" value="1"/>
</dbReference>
<dbReference type="AlphaFoldDB" id="L8K0D6"/>
<dbReference type="InterPro" id="IPR003594">
    <property type="entry name" value="HATPase_dom"/>
</dbReference>
<feature type="domain" description="Histidine kinase" evidence="8">
    <location>
        <begin position="162"/>
        <end position="374"/>
    </location>
</feature>
<dbReference type="SUPFAM" id="SSF55874">
    <property type="entry name" value="ATPase domain of HSP90 chaperone/DNA topoisomerase II/histidine kinase"/>
    <property type="match status" value="1"/>
</dbReference>
<keyword evidence="7" id="KW-1133">Transmembrane helix</keyword>
<protein>
    <recommendedName>
        <fullName evidence="2">histidine kinase</fullName>
        <ecNumber evidence="2">2.7.13.3</ecNumber>
    </recommendedName>
</protein>
<reference evidence="9 10" key="1">
    <citation type="submission" date="2012-12" db="EMBL/GenBank/DDBJ databases">
        <title>Genome assembly of Fulvivirga imtechensis AK7.</title>
        <authorList>
            <person name="Nupur N."/>
            <person name="Khatri I."/>
            <person name="Kumar R."/>
            <person name="Subramanian S."/>
            <person name="Pinnaka A."/>
        </authorList>
    </citation>
    <scope>NUCLEOTIDE SEQUENCE [LARGE SCALE GENOMIC DNA]</scope>
    <source>
        <strain evidence="9 10">AK7</strain>
    </source>
</reference>
<dbReference type="FunFam" id="3.30.565.10:FF:000006">
    <property type="entry name" value="Sensor histidine kinase WalK"/>
    <property type="match status" value="1"/>
</dbReference>
<name>L8K0D6_9BACT</name>
<keyword evidence="10" id="KW-1185">Reference proteome</keyword>
<dbReference type="InterPro" id="IPR036097">
    <property type="entry name" value="HisK_dim/P_sf"/>
</dbReference>
<dbReference type="SMART" id="SM00388">
    <property type="entry name" value="HisKA"/>
    <property type="match status" value="1"/>
</dbReference>
<feature type="transmembrane region" description="Helical" evidence="7">
    <location>
        <begin position="21"/>
        <end position="40"/>
    </location>
</feature>
<feature type="transmembrane region" description="Helical" evidence="7">
    <location>
        <begin position="86"/>
        <end position="110"/>
    </location>
</feature>
<comment type="caution">
    <text evidence="9">The sequence shown here is derived from an EMBL/GenBank/DDBJ whole genome shotgun (WGS) entry which is preliminary data.</text>
</comment>
<dbReference type="CDD" id="cd00075">
    <property type="entry name" value="HATPase"/>
    <property type="match status" value="1"/>
</dbReference>
<keyword evidence="5 9" id="KW-0418">Kinase</keyword>
<evidence type="ECO:0000313" key="9">
    <source>
        <dbReference type="EMBL" id="ELR72942.1"/>
    </source>
</evidence>
<feature type="transmembrane region" description="Helical" evidence="7">
    <location>
        <begin position="122"/>
        <end position="142"/>
    </location>
</feature>
<keyword evidence="4" id="KW-0808">Transferase</keyword>
<dbReference type="Gene3D" id="1.10.287.130">
    <property type="match status" value="1"/>
</dbReference>
<evidence type="ECO:0000256" key="7">
    <source>
        <dbReference type="SAM" id="Phobius"/>
    </source>
</evidence>
<dbReference type="EMBL" id="AMZN01000014">
    <property type="protein sequence ID" value="ELR72942.1"/>
    <property type="molecule type" value="Genomic_DNA"/>
</dbReference>
<dbReference type="PRINTS" id="PR00344">
    <property type="entry name" value="BCTRLSENSOR"/>
</dbReference>
<evidence type="ECO:0000256" key="4">
    <source>
        <dbReference type="ARBA" id="ARBA00022679"/>
    </source>
</evidence>
<keyword evidence="6" id="KW-0902">Two-component regulatory system</keyword>
<feature type="transmembrane region" description="Helical" evidence="7">
    <location>
        <begin position="52"/>
        <end position="74"/>
    </location>
</feature>
<sequence length="375" mass="42466">MLLTIGTWELIKERKFDRTKLWSLIGVALTLATITALLYANDVEADTERHFVRVSIRAAVTGIGFMIVGIWLLIVPSEVKSLGRKLLSVAFIIYGLQQMHYFVTGLLPLLDISYQIPYRSHLALIDFFLLALMGVGMLFWLLENERRDLEKANADLDSFFYSTSHDLRSPIASILGLTYLAKMESKDAETIELFEKIEGRVKKLDEVINDILNYSKNTKRSLSHKTLDFTALLDEVIEGVEFAKGASQIRLIYDRDKDTSFIGDKDRLTAILNNLISNAVRYHDLSKSDPYIKVDFEKTGSRIIITVEDNGVGIEEKDHEKIFEMFYRASNDSQGSGLGLFIVRETVKKLKGSILLQSKKGEGSVFQLNLPNPEL</sequence>
<evidence type="ECO:0000256" key="2">
    <source>
        <dbReference type="ARBA" id="ARBA00012438"/>
    </source>
</evidence>
<dbReference type="Proteomes" id="UP000011135">
    <property type="component" value="Unassembled WGS sequence"/>
</dbReference>
<dbReference type="Gene3D" id="3.30.565.10">
    <property type="entry name" value="Histidine kinase-like ATPase, C-terminal domain"/>
    <property type="match status" value="1"/>
</dbReference>
<dbReference type="SUPFAM" id="SSF47384">
    <property type="entry name" value="Homodimeric domain of signal transducing histidine kinase"/>
    <property type="match status" value="1"/>
</dbReference>
<evidence type="ECO:0000313" key="10">
    <source>
        <dbReference type="Proteomes" id="UP000011135"/>
    </source>
</evidence>
<dbReference type="GO" id="GO:0000155">
    <property type="term" value="F:phosphorelay sensor kinase activity"/>
    <property type="evidence" value="ECO:0007669"/>
    <property type="project" value="InterPro"/>
</dbReference>
<dbReference type="PROSITE" id="PS50109">
    <property type="entry name" value="HIS_KIN"/>
    <property type="match status" value="1"/>
</dbReference>
<dbReference type="InterPro" id="IPR036890">
    <property type="entry name" value="HATPase_C_sf"/>
</dbReference>
<comment type="catalytic activity">
    <reaction evidence="1">
        <text>ATP + protein L-histidine = ADP + protein N-phospho-L-histidine.</text>
        <dbReference type="EC" id="2.7.13.3"/>
    </reaction>
</comment>
<keyword evidence="3" id="KW-0597">Phosphoprotein</keyword>
<dbReference type="InterPro" id="IPR050736">
    <property type="entry name" value="Sensor_HK_Regulatory"/>
</dbReference>
<dbReference type="PANTHER" id="PTHR43711:SF1">
    <property type="entry name" value="HISTIDINE KINASE 1"/>
    <property type="match status" value="1"/>
</dbReference>
<dbReference type="InterPro" id="IPR004358">
    <property type="entry name" value="Sig_transdc_His_kin-like_C"/>
</dbReference>
<dbReference type="eggNOG" id="COG4251">
    <property type="taxonomic scope" value="Bacteria"/>
</dbReference>
<dbReference type="Pfam" id="PF02518">
    <property type="entry name" value="HATPase_c"/>
    <property type="match status" value="1"/>
</dbReference>
<evidence type="ECO:0000259" key="8">
    <source>
        <dbReference type="PROSITE" id="PS50109"/>
    </source>
</evidence>
<dbReference type="CDD" id="cd00082">
    <property type="entry name" value="HisKA"/>
    <property type="match status" value="1"/>
</dbReference>
<gene>
    <name evidence="9" type="ORF">C900_00903</name>
</gene>
<accession>L8K0D6</accession>
<dbReference type="EC" id="2.7.13.3" evidence="2"/>
<dbReference type="SMART" id="SM00387">
    <property type="entry name" value="HATPase_c"/>
    <property type="match status" value="1"/>
</dbReference>
<dbReference type="InterPro" id="IPR003661">
    <property type="entry name" value="HisK_dim/P_dom"/>
</dbReference>
<organism evidence="9 10">
    <name type="scientific">Fulvivirga imtechensis AK7</name>
    <dbReference type="NCBI Taxonomy" id="1237149"/>
    <lineage>
        <taxon>Bacteria</taxon>
        <taxon>Pseudomonadati</taxon>
        <taxon>Bacteroidota</taxon>
        <taxon>Cytophagia</taxon>
        <taxon>Cytophagales</taxon>
        <taxon>Fulvivirgaceae</taxon>
        <taxon>Fulvivirga</taxon>
    </lineage>
</organism>
<keyword evidence="7" id="KW-0472">Membrane</keyword>
<evidence type="ECO:0000256" key="6">
    <source>
        <dbReference type="ARBA" id="ARBA00023012"/>
    </source>
</evidence>
<evidence type="ECO:0000256" key="3">
    <source>
        <dbReference type="ARBA" id="ARBA00022553"/>
    </source>
</evidence>
<proteinExistence type="predicted"/>
<evidence type="ECO:0000256" key="5">
    <source>
        <dbReference type="ARBA" id="ARBA00022777"/>
    </source>
</evidence>
<dbReference type="STRING" id="1237149.C900_00903"/>
<keyword evidence="7" id="KW-0812">Transmembrane</keyword>
<dbReference type="PANTHER" id="PTHR43711">
    <property type="entry name" value="TWO-COMPONENT HISTIDINE KINASE"/>
    <property type="match status" value="1"/>
</dbReference>